<comment type="caution">
    <text evidence="4">The sequence shown here is derived from an EMBL/GenBank/DDBJ whole genome shotgun (WGS) entry which is preliminary data.</text>
</comment>
<protein>
    <submittedName>
        <fullName evidence="4">DUF5060 domain-containing protein</fullName>
    </submittedName>
</protein>
<evidence type="ECO:0000259" key="2">
    <source>
        <dbReference type="Pfam" id="PF16586"/>
    </source>
</evidence>
<dbReference type="InterPro" id="IPR032260">
    <property type="entry name" value="DUF5060"/>
</dbReference>
<dbReference type="InterPro" id="IPR041239">
    <property type="entry name" value="DUF5605"/>
</dbReference>
<feature type="domain" description="Apiosidase-like catalytic" evidence="1">
    <location>
        <begin position="105"/>
        <end position="406"/>
    </location>
</feature>
<dbReference type="RefSeq" id="WP_377062000.1">
    <property type="nucleotide sequence ID" value="NZ_JBHSJJ010000002.1"/>
</dbReference>
<dbReference type="PANTHER" id="PTHR37836:SF2">
    <property type="entry name" value="DUF4038 DOMAIN-CONTAINING PROTEIN"/>
    <property type="match status" value="1"/>
</dbReference>
<gene>
    <name evidence="4" type="ORF">ACFPFU_04665</name>
</gene>
<evidence type="ECO:0000259" key="3">
    <source>
        <dbReference type="Pfam" id="PF18310"/>
    </source>
</evidence>
<keyword evidence="5" id="KW-1185">Reference proteome</keyword>
<feature type="domain" description="DUF5605" evidence="3">
    <location>
        <begin position="428"/>
        <end position="494"/>
    </location>
</feature>
<dbReference type="PANTHER" id="PTHR37836">
    <property type="entry name" value="LMO1036 PROTEIN"/>
    <property type="match status" value="1"/>
</dbReference>
<evidence type="ECO:0000259" key="1">
    <source>
        <dbReference type="Pfam" id="PF13204"/>
    </source>
</evidence>
<organism evidence="4 5">
    <name type="scientific">Negadavirga shengliensis</name>
    <dbReference type="NCBI Taxonomy" id="1389218"/>
    <lineage>
        <taxon>Bacteria</taxon>
        <taxon>Pseudomonadati</taxon>
        <taxon>Bacteroidota</taxon>
        <taxon>Cytophagia</taxon>
        <taxon>Cytophagales</taxon>
        <taxon>Cyclobacteriaceae</taxon>
        <taxon>Negadavirga</taxon>
    </lineage>
</organism>
<dbReference type="Gene3D" id="3.20.20.80">
    <property type="entry name" value="Glycosidases"/>
    <property type="match status" value="1"/>
</dbReference>
<dbReference type="Pfam" id="PF18310">
    <property type="entry name" value="DUF5605"/>
    <property type="match status" value="1"/>
</dbReference>
<dbReference type="InterPro" id="IPR017853">
    <property type="entry name" value="GH"/>
</dbReference>
<dbReference type="InterPro" id="IPR025277">
    <property type="entry name" value="Apiosidase-like_cat_dom"/>
</dbReference>
<sequence length="496" mass="57039">MSCGAPQTNQVEQWDVFEAVFEGPDTGNPFLEVDLKAVFVNGSDSVTVPGFYDGEGIYRIRFSPETQGEWSYRTESNIAALHNKKGTVRCSIPTGENHGPLKITNTFYLQYADGTPYYGIGTTAYQWTSVKPSIQNKTVQTLASSPFNKVRMCVFPKSYQYGNDTEPWTYPFKREGEQSDFGQPNVEFFQNFDNRIKQLLDLGIQADVILFHPYDRWGYCQMGTEINERYVRYMIARISAFRNVWWSLANEWDIPEIKETIDWEGIGTLLQNEDPHQRFRGIHNWYGSEDHFYDHSRPWITHTSTQTSQFYNAIRWREKYKKPLLFDEMRYEGDVASGWGNLSGEEMASYFWMAGLSGGYPTHGDTYRNDSDNETEVRWWAKGGTLPGESSDRIAYFKSIMEEMPVHEMAPSFYPAGDEKELNQNVYVLSKAGEIYLAYIAEPGQTVDLDLTGTEPYSLDAIDTWNMAIMESTVVNPGKFTFTATRPYTALRLWAK</sequence>
<accession>A0ABV9SX94</accession>
<evidence type="ECO:0000313" key="5">
    <source>
        <dbReference type="Proteomes" id="UP001595818"/>
    </source>
</evidence>
<dbReference type="InterPro" id="IPR013783">
    <property type="entry name" value="Ig-like_fold"/>
</dbReference>
<dbReference type="Pfam" id="PF13204">
    <property type="entry name" value="Apiosidase"/>
    <property type="match status" value="1"/>
</dbReference>
<dbReference type="Gene3D" id="2.60.40.10">
    <property type="entry name" value="Immunoglobulins"/>
    <property type="match status" value="1"/>
</dbReference>
<dbReference type="Pfam" id="PF16586">
    <property type="entry name" value="DUF5060"/>
    <property type="match status" value="1"/>
</dbReference>
<proteinExistence type="predicted"/>
<evidence type="ECO:0000313" key="4">
    <source>
        <dbReference type="EMBL" id="MFC4870968.1"/>
    </source>
</evidence>
<dbReference type="EMBL" id="JBHSJJ010000002">
    <property type="protein sequence ID" value="MFC4870968.1"/>
    <property type="molecule type" value="Genomic_DNA"/>
</dbReference>
<name>A0ABV9SX94_9BACT</name>
<dbReference type="SUPFAM" id="SSF51445">
    <property type="entry name" value="(Trans)glycosidases"/>
    <property type="match status" value="1"/>
</dbReference>
<dbReference type="Proteomes" id="UP001595818">
    <property type="component" value="Unassembled WGS sequence"/>
</dbReference>
<feature type="domain" description="DUF5060" evidence="2">
    <location>
        <begin position="10"/>
        <end position="77"/>
    </location>
</feature>
<reference evidence="5" key="1">
    <citation type="journal article" date="2019" name="Int. J. Syst. Evol. Microbiol.">
        <title>The Global Catalogue of Microorganisms (GCM) 10K type strain sequencing project: providing services to taxonomists for standard genome sequencing and annotation.</title>
        <authorList>
            <consortium name="The Broad Institute Genomics Platform"/>
            <consortium name="The Broad Institute Genome Sequencing Center for Infectious Disease"/>
            <person name="Wu L."/>
            <person name="Ma J."/>
        </authorList>
    </citation>
    <scope>NUCLEOTIDE SEQUENCE [LARGE SCALE GENOMIC DNA]</scope>
    <source>
        <strain evidence="5">CGMCC 4.7466</strain>
    </source>
</reference>